<gene>
    <name evidence="2" type="ORF">F0L68_32660</name>
</gene>
<dbReference type="Proteomes" id="UP000323454">
    <property type="component" value="Unassembled WGS sequence"/>
</dbReference>
<feature type="compositionally biased region" description="Low complexity" evidence="1">
    <location>
        <begin position="55"/>
        <end position="67"/>
    </location>
</feature>
<dbReference type="InterPro" id="IPR024520">
    <property type="entry name" value="DUF3558"/>
</dbReference>
<evidence type="ECO:0000256" key="1">
    <source>
        <dbReference type="SAM" id="MobiDB-lite"/>
    </source>
</evidence>
<dbReference type="EMBL" id="VUOB01000065">
    <property type="protein sequence ID" value="KAA2253561.1"/>
    <property type="molecule type" value="Genomic_DNA"/>
</dbReference>
<protein>
    <submittedName>
        <fullName evidence="2">DUF3558 domain-containing protein</fullName>
    </submittedName>
</protein>
<reference evidence="2 3" key="1">
    <citation type="submission" date="2019-09" db="EMBL/GenBank/DDBJ databases">
        <title>Goodfellowia gen. nov., a new genus of the Pseudonocardineae related to Actinoalloteichus, containing Goodfellowia coeruleoviolacea gen. nov., comb. nov. gen. nov., comb. nov.</title>
        <authorList>
            <person name="Labeda D."/>
        </authorList>
    </citation>
    <scope>NUCLEOTIDE SEQUENCE [LARGE SCALE GENOMIC DNA]</scope>
    <source>
        <strain evidence="2 3">AN110305</strain>
    </source>
</reference>
<feature type="compositionally biased region" description="Polar residues" evidence="1">
    <location>
        <begin position="41"/>
        <end position="54"/>
    </location>
</feature>
<organism evidence="2 3">
    <name type="scientific">Solihabitans fulvus</name>
    <dbReference type="NCBI Taxonomy" id="1892852"/>
    <lineage>
        <taxon>Bacteria</taxon>
        <taxon>Bacillati</taxon>
        <taxon>Actinomycetota</taxon>
        <taxon>Actinomycetes</taxon>
        <taxon>Pseudonocardiales</taxon>
        <taxon>Pseudonocardiaceae</taxon>
        <taxon>Solihabitans</taxon>
    </lineage>
</organism>
<dbReference type="OrthoDB" id="3557320at2"/>
<dbReference type="AlphaFoldDB" id="A0A5B2WP75"/>
<name>A0A5B2WP75_9PSEU</name>
<evidence type="ECO:0000313" key="2">
    <source>
        <dbReference type="EMBL" id="KAA2253561.1"/>
    </source>
</evidence>
<comment type="caution">
    <text evidence="2">The sequence shown here is derived from an EMBL/GenBank/DDBJ whole genome shotgun (WGS) entry which is preliminary data.</text>
</comment>
<accession>A0A5B2WP75</accession>
<feature type="region of interest" description="Disordered" evidence="1">
    <location>
        <begin position="41"/>
        <end position="71"/>
    </location>
</feature>
<keyword evidence="3" id="KW-1185">Reference proteome</keyword>
<dbReference type="RefSeq" id="WP_149853726.1">
    <property type="nucleotide sequence ID" value="NZ_VUOB01000065.1"/>
</dbReference>
<evidence type="ECO:0000313" key="3">
    <source>
        <dbReference type="Proteomes" id="UP000323454"/>
    </source>
</evidence>
<proteinExistence type="predicted"/>
<dbReference type="Pfam" id="PF12079">
    <property type="entry name" value="DUF3558"/>
    <property type="match status" value="1"/>
</dbReference>
<sequence length="208" mass="21446">MDQEISELMKSALFALFALAVLATAGCGSQLAGLSVPAASGTLTTPEPSTSAQQRPTTSTPRSSTRPKSGIGSGANVFAALNSCEMIGPDQQPFPLGTGERIHPGAHGESCVYSPPRRAAVSVQFLDSTRADEMKDHASTKGKVVPLTVGKHSALQIDNGIASCMVVFAVGEADSAKVSLEAAEDSIDELCGLAKRIAEVVEPKLPVV</sequence>
<reference evidence="2 3" key="2">
    <citation type="submission" date="2019-09" db="EMBL/GenBank/DDBJ databases">
        <authorList>
            <person name="Jin C."/>
        </authorList>
    </citation>
    <scope>NUCLEOTIDE SEQUENCE [LARGE SCALE GENOMIC DNA]</scope>
    <source>
        <strain evidence="2 3">AN110305</strain>
    </source>
</reference>